<dbReference type="GO" id="GO:0005743">
    <property type="term" value="C:mitochondrial inner membrane"/>
    <property type="evidence" value="ECO:0007669"/>
    <property type="project" value="TreeGrafter"/>
</dbReference>
<name>A0A8H6Y2Q5_9AGAR</name>
<comment type="caution">
    <text evidence="3">The sequence shown here is derived from an EMBL/GenBank/DDBJ whole genome shotgun (WGS) entry which is preliminary data.</text>
</comment>
<dbReference type="InterPro" id="IPR007849">
    <property type="entry name" value="ATP10"/>
</dbReference>
<feature type="transmembrane region" description="Helical" evidence="2">
    <location>
        <begin position="428"/>
        <end position="450"/>
    </location>
</feature>
<sequence length="974" mass="109467">MQDYTMEVDLCELLLGMKLDQPVKRENPRVDDQTLPGPFIVDKDVSNMLEPEETLHLRPNSPSDSETSYQGCAYLQAIQSQLDWEKFPTTGGEFIESIFTHRSLLFAFPGGHRCCARAFSDLACSLQSREWRADRDADLEAATAFQYEAQFIAEYFFRYLQTPNLIAGDKMIAAFKLLSAFARTLTSFEYTNSSPQSIGKAVISALVWPPRPAPMQPHGSQNVPLRPIFTEPQPGPYGGSEPKGNPSNGEEPPTPPPPRPSAQATQDKVDENARRQAKKDLVQSWLDRLQLISVITTFFASTEAGMLQVTTTGKDQDAGNQVANSAFIAALVLHIWAAIISFMGAFFLVRYNLKEAKEEEREVGIAPGTIASPTSARSPFQRPRARTDDSITDYLRLQPVWTTNPHLEQVGPFHKDPPTHLLSRIHNLCISLTFVGFGLALFGILSYAWVQNPRFGRHYYLPVDPPPDLPLHNGHNYSNHTNEKQPAPPPQPPQTKQEQDEEKARRQASKDLTQSWMDRLQLISVITTFFASTEAGMLQVTSVGKDEDAGNQVANSVFLAALVLHIWAAIISFMGAFFLVRYNVKEAKKEENQAGVNTNTNTNTNSSNSDSSSTDKPHDYQRVCANPYLEQIGPFNKKPPTHLLSRCHNLCIWLAFAGFALAILGIVVRAPYSTKSDGDSSNPVPRSSSVQQWASENKDLHSQPSVARWASTARRPPDRPIPVLKVLDRPLGVRERPTLIKQTRMQRFKDIWLNEPTILEERKHLIHELNKGYYTDVAKIIRPGHMGKTWLAPEVLIREDKALYLPNIKGKDLAKKEQKHTTLMCYGKITLLAIESTELSVLQTGSFIKSVHPRFQSNPLYQRMHINIQENMLKALVVNLFLHNLRKNVPKELYGNSLLSTQNMEYFREPMGCINKMVGYVYLIDENLKIRWAAGGDATLAELQALESCLAVLLKRLEEKKKKEKQPPPIESPS</sequence>
<feature type="region of interest" description="Disordered" evidence="1">
    <location>
        <begin position="213"/>
        <end position="276"/>
    </location>
</feature>
<gene>
    <name evidence="3" type="ORF">MSAN_01673100</name>
</gene>
<feature type="region of interest" description="Disordered" evidence="1">
    <location>
        <begin position="591"/>
        <end position="617"/>
    </location>
</feature>
<dbReference type="PANTHER" id="PTHR28106:SF1">
    <property type="entry name" value="MITOCHONDRIAL ATPASE COMPLEX SUBUNIT ATP10"/>
    <property type="match status" value="1"/>
</dbReference>
<feature type="region of interest" description="Disordered" evidence="1">
    <location>
        <begin position="674"/>
        <end position="714"/>
    </location>
</feature>
<feature type="transmembrane region" description="Helical" evidence="2">
    <location>
        <begin position="326"/>
        <end position="349"/>
    </location>
</feature>
<feature type="compositionally biased region" description="Polar residues" evidence="1">
    <location>
        <begin position="674"/>
        <end position="695"/>
    </location>
</feature>
<evidence type="ECO:0000313" key="3">
    <source>
        <dbReference type="EMBL" id="KAF7351106.1"/>
    </source>
</evidence>
<dbReference type="OrthoDB" id="17089at2759"/>
<feature type="transmembrane region" description="Helical" evidence="2">
    <location>
        <begin position="650"/>
        <end position="672"/>
    </location>
</feature>
<keyword evidence="2" id="KW-1133">Transmembrane helix</keyword>
<proteinExistence type="predicted"/>
<keyword evidence="4" id="KW-1185">Reference proteome</keyword>
<reference evidence="3" key="1">
    <citation type="submission" date="2020-05" db="EMBL/GenBank/DDBJ databases">
        <title>Mycena genomes resolve the evolution of fungal bioluminescence.</title>
        <authorList>
            <person name="Tsai I.J."/>
        </authorList>
    </citation>
    <scope>NUCLEOTIDE SEQUENCE</scope>
    <source>
        <strain evidence="3">160909Yilan</strain>
    </source>
</reference>
<feature type="transmembrane region" description="Helical" evidence="2">
    <location>
        <begin position="557"/>
        <end position="580"/>
    </location>
</feature>
<dbReference type="AlphaFoldDB" id="A0A8H6Y2Q5"/>
<dbReference type="Proteomes" id="UP000623467">
    <property type="component" value="Unassembled WGS sequence"/>
</dbReference>
<feature type="compositionally biased region" description="Basic and acidic residues" evidence="1">
    <location>
        <begin position="267"/>
        <end position="276"/>
    </location>
</feature>
<dbReference type="Pfam" id="PF05176">
    <property type="entry name" value="ATP-synt_10"/>
    <property type="match status" value="1"/>
</dbReference>
<dbReference type="PANTHER" id="PTHR28106">
    <property type="entry name" value="MITOCHONDRIAL ATPASE COMPLEX SUBUNIT ATP10"/>
    <property type="match status" value="1"/>
</dbReference>
<evidence type="ECO:0000313" key="4">
    <source>
        <dbReference type="Proteomes" id="UP000623467"/>
    </source>
</evidence>
<dbReference type="EMBL" id="JACAZH010000014">
    <property type="protein sequence ID" value="KAF7351106.1"/>
    <property type="molecule type" value="Genomic_DNA"/>
</dbReference>
<keyword evidence="2" id="KW-0472">Membrane</keyword>
<organism evidence="3 4">
    <name type="scientific">Mycena sanguinolenta</name>
    <dbReference type="NCBI Taxonomy" id="230812"/>
    <lineage>
        <taxon>Eukaryota</taxon>
        <taxon>Fungi</taxon>
        <taxon>Dikarya</taxon>
        <taxon>Basidiomycota</taxon>
        <taxon>Agaricomycotina</taxon>
        <taxon>Agaricomycetes</taxon>
        <taxon>Agaricomycetidae</taxon>
        <taxon>Agaricales</taxon>
        <taxon>Marasmiineae</taxon>
        <taxon>Mycenaceae</taxon>
        <taxon>Mycena</taxon>
    </lineage>
</organism>
<keyword evidence="2" id="KW-0812">Transmembrane</keyword>
<evidence type="ECO:0000256" key="2">
    <source>
        <dbReference type="SAM" id="Phobius"/>
    </source>
</evidence>
<evidence type="ECO:0000256" key="1">
    <source>
        <dbReference type="SAM" id="MobiDB-lite"/>
    </source>
</evidence>
<accession>A0A8H6Y2Q5</accession>
<protein>
    <submittedName>
        <fullName evidence="3">Uncharacterized protein</fullName>
    </submittedName>
</protein>
<dbReference type="GO" id="GO:0033615">
    <property type="term" value="P:mitochondrial proton-transporting ATP synthase complex assembly"/>
    <property type="evidence" value="ECO:0007669"/>
    <property type="project" value="TreeGrafter"/>
</dbReference>
<feature type="region of interest" description="Disordered" evidence="1">
    <location>
        <begin position="470"/>
        <end position="511"/>
    </location>
</feature>
<feature type="compositionally biased region" description="Low complexity" evidence="1">
    <location>
        <begin position="597"/>
        <end position="612"/>
    </location>
</feature>